<organism evidence="1 2">
    <name type="scientific">Sporomusa acidovorans (strain ATCC 49682 / DSM 3132 / Mol)</name>
    <dbReference type="NCBI Taxonomy" id="1123286"/>
    <lineage>
        <taxon>Bacteria</taxon>
        <taxon>Bacillati</taxon>
        <taxon>Bacillota</taxon>
        <taxon>Negativicutes</taxon>
        <taxon>Selenomonadales</taxon>
        <taxon>Sporomusaceae</taxon>
        <taxon>Sporomusa</taxon>
    </lineage>
</organism>
<dbReference type="Proteomes" id="UP000216052">
    <property type="component" value="Chromosome"/>
</dbReference>
<reference evidence="1" key="1">
    <citation type="submission" date="2024-05" db="EMBL/GenBank/DDBJ databases">
        <title>Isolation and characterization of Sporomusa carbonis sp. nov., a carboxydotrophic hydrogenogen in the genus of Sporomusa isolated from a charcoal burning pile.</title>
        <authorList>
            <person name="Boeer T."/>
            <person name="Rosenbaum F."/>
            <person name="Eysell L."/>
            <person name="Mueller V."/>
            <person name="Daniel R."/>
            <person name="Poehlein A."/>
        </authorList>
    </citation>
    <scope>NUCLEOTIDE SEQUENCE [LARGE SCALE GENOMIC DNA]</scope>
    <source>
        <strain evidence="1">DSM 3132</strain>
    </source>
</reference>
<accession>A0ABZ3J7R1</accession>
<proteinExistence type="predicted"/>
<evidence type="ECO:0000313" key="2">
    <source>
        <dbReference type="Proteomes" id="UP000216052"/>
    </source>
</evidence>
<protein>
    <submittedName>
        <fullName evidence="1">Uncharacterized protein</fullName>
    </submittedName>
</protein>
<keyword evidence="2" id="KW-1185">Reference proteome</keyword>
<dbReference type="EMBL" id="CP155571">
    <property type="protein sequence ID" value="XFO74098.1"/>
    <property type="molecule type" value="Genomic_DNA"/>
</dbReference>
<name>A0ABZ3J7R1_SPOA4</name>
<evidence type="ECO:0000313" key="1">
    <source>
        <dbReference type="EMBL" id="XFO74098.1"/>
    </source>
</evidence>
<sequence length="213" mass="22775">MSQFFPAYAQIAAIVPYYDDAGDTTALVSADGSTTTVQSRIRTVIQRLAKSRAIDLAVLRTQTREITKRTNLEPLPLAPGLVLVPVKVRQPRVAGDATTGYINYHAVTAVAASTNKPYQTTVTLSGKATLPVLWTVATVNHQLALAHLVANTPPANQTASAAGVLREAFPGYAPELLTLAVKLIDVFNDILSIKQYQAANTTVQTTANRLPPL</sequence>
<gene>
    <name evidence="1" type="ORF">SPACI_042070</name>
</gene>